<comment type="caution">
    <text evidence="6">The sequence shown here is derived from an EMBL/GenBank/DDBJ whole genome shotgun (WGS) entry which is preliminary data.</text>
</comment>
<evidence type="ECO:0000256" key="1">
    <source>
        <dbReference type="ARBA" id="ARBA00004141"/>
    </source>
</evidence>
<organism evidence="6 7">
    <name type="scientific">Fusarium oxysporum f. sp. cubense</name>
    <dbReference type="NCBI Taxonomy" id="61366"/>
    <lineage>
        <taxon>Eukaryota</taxon>
        <taxon>Fungi</taxon>
        <taxon>Dikarya</taxon>
        <taxon>Ascomycota</taxon>
        <taxon>Pezizomycotina</taxon>
        <taxon>Sordariomycetes</taxon>
        <taxon>Hypocreomycetidae</taxon>
        <taxon>Hypocreales</taxon>
        <taxon>Nectriaceae</taxon>
        <taxon>Fusarium</taxon>
        <taxon>Fusarium oxysporum species complex</taxon>
    </lineage>
</organism>
<protein>
    <recommendedName>
        <fullName evidence="8">Sphingoid long-chain base transporter RSB1</fullName>
    </recommendedName>
</protein>
<proteinExistence type="predicted"/>
<evidence type="ECO:0000256" key="4">
    <source>
        <dbReference type="ARBA" id="ARBA00023136"/>
    </source>
</evidence>
<keyword evidence="3 5" id="KW-1133">Transmembrane helix</keyword>
<dbReference type="PANTHER" id="PTHR31465">
    <property type="entry name" value="PROTEIN RTA1-RELATED"/>
    <property type="match status" value="1"/>
</dbReference>
<dbReference type="Proteomes" id="UP000321331">
    <property type="component" value="Unassembled WGS sequence"/>
</dbReference>
<name>A0A5C6SEE4_FUSOC</name>
<keyword evidence="4 5" id="KW-0472">Membrane</keyword>
<evidence type="ECO:0000313" key="7">
    <source>
        <dbReference type="Proteomes" id="UP000321331"/>
    </source>
</evidence>
<reference evidence="6 7" key="1">
    <citation type="submission" date="2019-07" db="EMBL/GenBank/DDBJ databases">
        <title>The First High-Quality Draft Genome Sequence of the Causal Agent of the Current Panama Disease Epidemic.</title>
        <authorList>
            <person name="Warmington R.J."/>
            <person name="Kay W."/>
            <person name="Jeffries A."/>
            <person name="Bebber D."/>
            <person name="Moore K."/>
            <person name="Studholme D.J."/>
        </authorList>
    </citation>
    <scope>NUCLEOTIDE SEQUENCE [LARGE SCALE GENOMIC DNA]</scope>
    <source>
        <strain evidence="6 7">TR4</strain>
    </source>
</reference>
<dbReference type="GO" id="GO:0000324">
    <property type="term" value="C:fungal-type vacuole"/>
    <property type="evidence" value="ECO:0007669"/>
    <property type="project" value="TreeGrafter"/>
</dbReference>
<accession>A0A5C6SEE4</accession>
<evidence type="ECO:0000256" key="3">
    <source>
        <dbReference type="ARBA" id="ARBA00022989"/>
    </source>
</evidence>
<dbReference type="PANTHER" id="PTHR31465:SF9">
    <property type="entry name" value="SPHINGOID LONG-CHAIN BASE TRANSPORTER RSB1"/>
    <property type="match status" value="1"/>
</dbReference>
<feature type="transmembrane region" description="Helical" evidence="5">
    <location>
        <begin position="6"/>
        <end position="27"/>
    </location>
</feature>
<dbReference type="InterPro" id="IPR007568">
    <property type="entry name" value="RTA1"/>
</dbReference>
<dbReference type="AlphaFoldDB" id="A0A5C6SEE4"/>
<comment type="subcellular location">
    <subcellularLocation>
        <location evidence="1">Membrane</location>
        <topology evidence="1">Multi-pass membrane protein</topology>
    </subcellularLocation>
</comment>
<evidence type="ECO:0000313" key="6">
    <source>
        <dbReference type="EMBL" id="TXB96377.1"/>
    </source>
</evidence>
<keyword evidence="2 5" id="KW-0812">Transmembrane</keyword>
<evidence type="ECO:0000256" key="2">
    <source>
        <dbReference type="ARBA" id="ARBA00022692"/>
    </source>
</evidence>
<sequence>MAHMYNLGANAFFLVFFSLLLPIQLFLGIKHKTWGFMVGMVCGLSLEILGYAARIGLSKGVDLFLMYIVTLTIAPAFLSAAIYLCLARIIPVYGQHLARFRPMIYTSIFILLDLLALLLQSAGGALVGGDDASMWDNGLSNLKAGLSIHLVGIVVYSCLCFDFAFQVVKNRGNWQHKFASLQASSRFRRFCSCLAVSTLAILIRTAFRVAELSKGFHSKIAESEPAFLVLDGTMILIASLCLTAYHPGPSFEGYWPEANFSLK</sequence>
<evidence type="ECO:0008006" key="8">
    <source>
        <dbReference type="Google" id="ProtNLM"/>
    </source>
</evidence>
<dbReference type="EMBL" id="VMNF01000015">
    <property type="protein sequence ID" value="TXB96377.1"/>
    <property type="molecule type" value="Genomic_DNA"/>
</dbReference>
<evidence type="ECO:0000256" key="5">
    <source>
        <dbReference type="SAM" id="Phobius"/>
    </source>
</evidence>
<feature type="transmembrane region" description="Helical" evidence="5">
    <location>
        <begin position="64"/>
        <end position="90"/>
    </location>
</feature>
<feature type="transmembrane region" description="Helical" evidence="5">
    <location>
        <begin position="146"/>
        <end position="168"/>
    </location>
</feature>
<feature type="transmembrane region" description="Helical" evidence="5">
    <location>
        <begin position="102"/>
        <end position="126"/>
    </location>
</feature>
<dbReference type="GO" id="GO:0005886">
    <property type="term" value="C:plasma membrane"/>
    <property type="evidence" value="ECO:0007669"/>
    <property type="project" value="TreeGrafter"/>
</dbReference>
<gene>
    <name evidence="6" type="ORF">FocTR4_00016739</name>
</gene>
<dbReference type="Pfam" id="PF04479">
    <property type="entry name" value="RTA1"/>
    <property type="match status" value="1"/>
</dbReference>
<feature type="transmembrane region" description="Helical" evidence="5">
    <location>
        <begin position="34"/>
        <end position="52"/>
    </location>
</feature>